<reference evidence="3" key="1">
    <citation type="submission" date="2021-01" db="EMBL/GenBank/DDBJ databases">
        <authorList>
            <person name="Corre E."/>
            <person name="Pelletier E."/>
            <person name="Niang G."/>
            <person name="Scheremetjew M."/>
            <person name="Finn R."/>
            <person name="Kale V."/>
            <person name="Holt S."/>
            <person name="Cochrane G."/>
            <person name="Meng A."/>
            <person name="Brown T."/>
            <person name="Cohen L."/>
        </authorList>
    </citation>
    <scope>NUCLEOTIDE SEQUENCE</scope>
    <source>
        <strain evidence="3">B650</strain>
    </source>
</reference>
<feature type="region of interest" description="Disordered" evidence="1">
    <location>
        <begin position="248"/>
        <end position="272"/>
    </location>
</feature>
<evidence type="ECO:0000259" key="2">
    <source>
        <dbReference type="Pfam" id="PF20710"/>
    </source>
</evidence>
<evidence type="ECO:0000313" key="3">
    <source>
        <dbReference type="EMBL" id="CAD9572137.1"/>
    </source>
</evidence>
<evidence type="ECO:0000256" key="1">
    <source>
        <dbReference type="SAM" id="MobiDB-lite"/>
    </source>
</evidence>
<dbReference type="EMBL" id="HBGY01012196">
    <property type="protein sequence ID" value="CAD9572137.1"/>
    <property type="molecule type" value="Transcribed_RNA"/>
</dbReference>
<accession>A0A7S2KBQ9</accession>
<gene>
    <name evidence="3" type="ORF">LDAN0321_LOCUS7750</name>
</gene>
<sequence length="366" mass="39752">MDPPPIPPQQPETVTATVAATYVSENNPPPPQPASSEQTPVAVAVAVAVASEASSSNNTADTTTPPATTSTGVPLVNIKDPGENDVLCGRGGGTNNHIGNERFRILVQTKKKLYLQSSKRDKPLVSREIVALVRGQNPPGRFLGKDVRTGLWFDIGDQKAREKTSQALREGAPNLRQELDGAGMMTDGGMMQHSAKGRSKMRLSQGGAVVGSMNQLQESLLLQHRPAGAKRSASTNSPHVIQQHHAQQPAMMHTGASSSFMESIKPQQELRQPTYEQDFENRMLLTEFSAPAMMATWSPAQQRDIDMMCIEADHYFEAGLTGISVDEYFQGQEQSVLMQEDKKHVHMRVDDALCAMGEGRLVGTNI</sequence>
<proteinExistence type="predicted"/>
<feature type="region of interest" description="Disordered" evidence="1">
    <location>
        <begin position="51"/>
        <end position="74"/>
    </location>
</feature>
<feature type="compositionally biased region" description="Low complexity" evidence="1">
    <location>
        <begin position="51"/>
        <end position="71"/>
    </location>
</feature>
<protein>
    <recommendedName>
        <fullName evidence="2">DUF6824 domain-containing protein</fullName>
    </recommendedName>
</protein>
<feature type="compositionally biased region" description="Polar residues" evidence="1">
    <location>
        <begin position="255"/>
        <end position="272"/>
    </location>
</feature>
<organism evidence="3">
    <name type="scientific">Leptocylindrus danicus</name>
    <dbReference type="NCBI Taxonomy" id="163516"/>
    <lineage>
        <taxon>Eukaryota</taxon>
        <taxon>Sar</taxon>
        <taxon>Stramenopiles</taxon>
        <taxon>Ochrophyta</taxon>
        <taxon>Bacillariophyta</taxon>
        <taxon>Coscinodiscophyceae</taxon>
        <taxon>Chaetocerotophycidae</taxon>
        <taxon>Leptocylindrales</taxon>
        <taxon>Leptocylindraceae</taxon>
        <taxon>Leptocylindrus</taxon>
    </lineage>
</organism>
<dbReference type="InterPro" id="IPR049227">
    <property type="entry name" value="DUF6824"/>
</dbReference>
<dbReference type="Pfam" id="PF20710">
    <property type="entry name" value="DUF6824"/>
    <property type="match status" value="1"/>
</dbReference>
<dbReference type="AlphaFoldDB" id="A0A7S2KBQ9"/>
<name>A0A7S2KBQ9_9STRA</name>
<feature type="domain" description="DUF6824" evidence="2">
    <location>
        <begin position="85"/>
        <end position="170"/>
    </location>
</feature>